<evidence type="ECO:0000259" key="3">
    <source>
        <dbReference type="Pfam" id="PF21038"/>
    </source>
</evidence>
<organism evidence="5 6">
    <name type="scientific">Galemys pyrenaicus</name>
    <name type="common">Iberian desman</name>
    <name type="synonym">Pyrenean desman</name>
    <dbReference type="NCBI Taxonomy" id="202257"/>
    <lineage>
        <taxon>Eukaryota</taxon>
        <taxon>Metazoa</taxon>
        <taxon>Chordata</taxon>
        <taxon>Craniata</taxon>
        <taxon>Vertebrata</taxon>
        <taxon>Euteleostomi</taxon>
        <taxon>Mammalia</taxon>
        <taxon>Eutheria</taxon>
        <taxon>Laurasiatheria</taxon>
        <taxon>Eulipotyphla</taxon>
        <taxon>Talpidae</taxon>
        <taxon>Galemys</taxon>
    </lineage>
</organism>
<dbReference type="AlphaFoldDB" id="A0A8J6A529"/>
<dbReference type="Pfam" id="PF21038">
    <property type="entry name" value="CEP104_N"/>
    <property type="match status" value="1"/>
</dbReference>
<dbReference type="SUPFAM" id="SSF49785">
    <property type="entry name" value="Galactose-binding domain-like"/>
    <property type="match status" value="1"/>
</dbReference>
<accession>A0A8J6A529</accession>
<comment type="caution">
    <text evidence="5">The sequence shown here is derived from an EMBL/GenBank/DDBJ whole genome shotgun (WGS) entry which is preliminary data.</text>
</comment>
<evidence type="ECO:0000313" key="5">
    <source>
        <dbReference type="EMBL" id="KAG8505459.1"/>
    </source>
</evidence>
<feature type="coiled-coil region" evidence="1">
    <location>
        <begin position="724"/>
        <end position="759"/>
    </location>
</feature>
<proteinExistence type="predicted"/>
<keyword evidence="6" id="KW-1185">Reference proteome</keyword>
<feature type="domain" description="Centrosomal protein CEP104 Zn finger" evidence="4">
    <location>
        <begin position="801"/>
        <end position="882"/>
    </location>
</feature>
<dbReference type="EMBL" id="JAGFMF010012255">
    <property type="protein sequence ID" value="KAG8505459.1"/>
    <property type="molecule type" value="Genomic_DNA"/>
</dbReference>
<reference evidence="5" key="1">
    <citation type="journal article" date="2021" name="Evol. Appl.">
        <title>The genome of the Pyrenean desman and the effects of bottlenecks and inbreeding on the genomic landscape of an endangered species.</title>
        <authorList>
            <person name="Escoda L."/>
            <person name="Castresana J."/>
        </authorList>
    </citation>
    <scope>NUCLEOTIDE SEQUENCE</scope>
    <source>
        <strain evidence="5">IBE-C5619</strain>
    </source>
</reference>
<dbReference type="Pfam" id="PF21040">
    <property type="entry name" value="CEP104-like_TOG"/>
    <property type="match status" value="1"/>
</dbReference>
<dbReference type="InterPro" id="IPR048738">
    <property type="entry name" value="CEP104_Znf"/>
</dbReference>
<sequence length="1000" mass="109904">RSAGPACPERTAAGGQAGLPGGWGLTTPEAGVSEAPRPGSPAGRMPHKIGFVVVSSSGHEDGFSARELMIHAPTVSGWRSPRFCQFPQEIVLQLVVQCRIRKLQLLAHQYMIPSKVEFYVSQSLPECLVPLQGGRFRRLGYVSLCDNEKTGCRARELKSVHVDAVGRFLKLVFHQNHANKYNVYGQVALVAVNIIGDPVDLGDEGHVVSAEAAPAHGGTAPRARPAAVHALGGPGRPSRLGPLRAEERLIDHYLGRGAEDPALEGTCSATSEHISPLDDLAFDMYQDPEVAQVVRQLDERRQSAVQQERYDHAKRLKQAIADLQKVGERLGRYEVEKRCAVEQEDYDLAKEKKRQMDSYRAQVYQQLRLHDLRPAVGGTSRAPAPGCCSRPLPRLQPEPLPYDEQPLPATRKQPPPAPAEPEKSEAEAGAAPRGTLGEPEPLAEKARREAGPAIDVLGEALVARAYSRTWSLREDALLALHRRLAEAPLGTPREELRSSLRAAVFLARRALADIVAPVFQASLELLKMLVTQYIPRHRLGRPETSHCVERTLPPLLARTGDSSARLRGLAARFIEPSAVLGRRRGLGRPQWRREAVLPPQEMALCREVRPLQIVPSYLVRPLRANASAHLAMGQVDLLARLLGSLGTGESGFTLDAVMKFTASALEHRVLEVRETAVRIILDMYRQHRACVLDYLPPEDASTRKNVLYKTIFDGFARIDGRPTEAEARAQRKAATEAAEKQKREEMRALQGQLAALRETQAGVQVRAQPRAVRPVVSDRSAVSGAGPRVAERRCPLSRSLCIFCGERSEAFTEEGLDLHYWKHCLMLTRCEHCRQVVEIASLTEHLLTECARKDSFGRCARCSEAIPREELPRHVKTKECTRECRPPAPGPHLRPRPASRPPAGSLPPRLLPETDTAAKPEKLANRCPLCHENFAPGEEAWKAHLMGPAGCTMNLRKTYLLHRAPLPPPGTDVRCCPGALAHPGRKLAGTKRAAASAAQS</sequence>
<dbReference type="Pfam" id="PF21039">
    <property type="entry name" value="CEP104_ZnF"/>
    <property type="match status" value="1"/>
</dbReference>
<feature type="non-terminal residue" evidence="5">
    <location>
        <position position="1000"/>
    </location>
</feature>
<dbReference type="InterPro" id="IPR013083">
    <property type="entry name" value="Znf_RING/FYVE/PHD"/>
</dbReference>
<feature type="region of interest" description="Disordered" evidence="2">
    <location>
        <begin position="882"/>
        <end position="913"/>
    </location>
</feature>
<protein>
    <submittedName>
        <fullName evidence="5">Centrosomal protein of 104 kDa</fullName>
    </submittedName>
</protein>
<dbReference type="Gene3D" id="3.30.40.10">
    <property type="entry name" value="Zinc/RING finger domain, C3HC4 (zinc finger)"/>
    <property type="match status" value="1"/>
</dbReference>
<dbReference type="Proteomes" id="UP000700334">
    <property type="component" value="Unassembled WGS sequence"/>
</dbReference>
<feature type="region of interest" description="Disordered" evidence="2">
    <location>
        <begin position="1"/>
        <end position="41"/>
    </location>
</feature>
<dbReference type="InterPro" id="IPR048739">
    <property type="entry name" value="CEP104_N"/>
</dbReference>
<gene>
    <name evidence="5" type="ORF">J0S82_016203</name>
</gene>
<feature type="compositionally biased region" description="Gly residues" evidence="2">
    <location>
        <begin position="15"/>
        <end position="24"/>
    </location>
</feature>
<evidence type="ECO:0000259" key="4">
    <source>
        <dbReference type="Pfam" id="PF21039"/>
    </source>
</evidence>
<name>A0A8J6A529_GALPY</name>
<dbReference type="Gene3D" id="1.25.10.10">
    <property type="entry name" value="Leucine-rich Repeat Variant"/>
    <property type="match status" value="1"/>
</dbReference>
<evidence type="ECO:0000256" key="1">
    <source>
        <dbReference type="SAM" id="Coils"/>
    </source>
</evidence>
<evidence type="ECO:0000256" key="2">
    <source>
        <dbReference type="SAM" id="MobiDB-lite"/>
    </source>
</evidence>
<evidence type="ECO:0000313" key="6">
    <source>
        <dbReference type="Proteomes" id="UP000700334"/>
    </source>
</evidence>
<dbReference type="InterPro" id="IPR011989">
    <property type="entry name" value="ARM-like"/>
</dbReference>
<dbReference type="PANTHER" id="PTHR13371">
    <property type="entry name" value="GLYCINE-, GLUTAMATE-, THIENYLCYCLOHEXYLPIPERIDINE-BINDING PROTEIN"/>
    <property type="match status" value="1"/>
</dbReference>
<dbReference type="OrthoDB" id="66599at2759"/>
<keyword evidence="1" id="KW-0175">Coiled coil</keyword>
<feature type="domain" description="Centrosomal protein CEP104 N-terminal" evidence="3">
    <location>
        <begin position="77"/>
        <end position="196"/>
    </location>
</feature>
<feature type="region of interest" description="Disordered" evidence="2">
    <location>
        <begin position="374"/>
        <end position="448"/>
    </location>
</feature>
<dbReference type="InterPro" id="IPR008979">
    <property type="entry name" value="Galactose-bd-like_sf"/>
</dbReference>
<dbReference type="GO" id="GO:0005929">
    <property type="term" value="C:cilium"/>
    <property type="evidence" value="ECO:0007669"/>
    <property type="project" value="TreeGrafter"/>
</dbReference>
<dbReference type="PANTHER" id="PTHR13371:SF0">
    <property type="entry name" value="CENTROSOMAL PROTEIN OF 104 KDA"/>
    <property type="match status" value="1"/>
</dbReference>
<dbReference type="InterPro" id="IPR052607">
    <property type="entry name" value="CEP104-like"/>
</dbReference>